<reference evidence="4 5" key="1">
    <citation type="submission" date="2020-07" db="EMBL/GenBank/DDBJ databases">
        <title>Characterization and genome sequencing of isolate MD1, a novel member within the family Lachnospiraceae.</title>
        <authorList>
            <person name="Rettenmaier R."/>
            <person name="Di Bello L."/>
            <person name="Zinser C."/>
            <person name="Scheitz K."/>
            <person name="Liebl W."/>
            <person name="Zverlov V."/>
        </authorList>
    </citation>
    <scope>NUCLEOTIDE SEQUENCE [LARGE SCALE GENOMIC DNA]</scope>
    <source>
        <strain evidence="4 5">MD1</strain>
    </source>
</reference>
<proteinExistence type="inferred from homology"/>
<comment type="function">
    <text evidence="2">Involved in the biosynthesis of a nickel-pincer cofactor ((SCS)Ni(II) pincer complex). Binds Ni(2+), and functions in nickel delivery to pyridinium-3,5-bisthiocarboxylic acid mononucleotide (P2TMN), to form the mature cofactor. Is thus probably required for the activation of nickel-pincer cofactor-dependent enzymes.</text>
</comment>
<feature type="compositionally biased region" description="Basic and acidic residues" evidence="3">
    <location>
        <begin position="73"/>
        <end position="93"/>
    </location>
</feature>
<dbReference type="PANTHER" id="PTHR36566">
    <property type="entry name" value="NICKEL INSERTION PROTEIN-RELATED"/>
    <property type="match status" value="1"/>
</dbReference>
<keyword evidence="2" id="KW-0456">Lyase</keyword>
<dbReference type="Pfam" id="PF01969">
    <property type="entry name" value="Ni_insertion"/>
    <property type="match status" value="1"/>
</dbReference>
<dbReference type="Proteomes" id="UP000574276">
    <property type="component" value="Unassembled WGS sequence"/>
</dbReference>
<keyword evidence="1 2" id="KW-0533">Nickel</keyword>
<evidence type="ECO:0000313" key="4">
    <source>
        <dbReference type="EMBL" id="MBB2182834.1"/>
    </source>
</evidence>
<dbReference type="EC" id="4.99.1.12" evidence="2"/>
<evidence type="ECO:0000256" key="1">
    <source>
        <dbReference type="ARBA" id="ARBA00022596"/>
    </source>
</evidence>
<dbReference type="GO" id="GO:0016829">
    <property type="term" value="F:lyase activity"/>
    <property type="evidence" value="ECO:0007669"/>
    <property type="project" value="UniProtKB-UniRule"/>
</dbReference>
<dbReference type="GO" id="GO:0051604">
    <property type="term" value="P:protein maturation"/>
    <property type="evidence" value="ECO:0007669"/>
    <property type="project" value="UniProtKB-UniRule"/>
</dbReference>
<sequence length="480" mass="54217">MKKSKLYLECYSGISGDMTVAALLDLGADQKVLMDGLKSLNVDGYRVVISRKTRNSIEVCDFDVILEGNEHSHSHEHHLDNNENHVNNHEHTLSHHHNHDHIHEHPHDHNHDHEYNHEHEHDHDHHTHDHAHADLHVDHATLRHNHNTLHLGHHEHRNLHDINEIIEHSSITPHAKEIAKRIFRIVAEAEAKAHGKPIEEVHFHEVGAIDSIVDIVATAICLDNLNITEVIVSELYEGTGQIRCQHGILPIPVPAVVNISSAYQLPLHITSMKGELITPTGAAIVAAIRTSNTLPQSFKVMKIGLGGGKREYEVPSILRAMLIEDTSTMSTVPTDTVWVLEANIDDCSGEALSFAMELLLERGAKDVYYTPIYMKKNRPAYLMGVLCAEDKIAAMEDILFTHTTTIGIRRTEVMRSTLSRESHTVSTPYGQCTVKVCSYNGHQYLYPEFEDIKSLCIASDMDYQSMYRMVQSYAEQQLED</sequence>
<name>A0A839JZM5_9FIRM</name>
<gene>
    <name evidence="2 4" type="primary">larC</name>
    <name evidence="4" type="ORF">H0486_08095</name>
</gene>
<keyword evidence="5" id="KW-1185">Reference proteome</keyword>
<evidence type="ECO:0000256" key="2">
    <source>
        <dbReference type="HAMAP-Rule" id="MF_01074"/>
    </source>
</evidence>
<comment type="caution">
    <text evidence="4">The sequence shown here is derived from an EMBL/GenBank/DDBJ whole genome shotgun (WGS) entry which is preliminary data.</text>
</comment>
<protein>
    <recommendedName>
        <fullName evidence="2">Pyridinium-3,5-bisthiocarboxylic acid mononucleotide nickel insertion protein</fullName>
        <shortName evidence="2">P2TMN nickel insertion protein</shortName>
        <ecNumber evidence="2">4.99.1.12</ecNumber>
    </recommendedName>
    <alternativeName>
        <fullName evidence="2">Nickel-pincer cofactor biosynthesis protein LarC</fullName>
    </alternativeName>
</protein>
<feature type="region of interest" description="Disordered" evidence="3">
    <location>
        <begin position="73"/>
        <end position="130"/>
    </location>
</feature>
<comment type="catalytic activity">
    <reaction evidence="2">
        <text>Ni(II)-pyridinium-3,5-bisthiocarboxylate mononucleotide = pyridinium-3,5-bisthiocarboxylate mononucleotide + Ni(2+)</text>
        <dbReference type="Rhea" id="RHEA:54784"/>
        <dbReference type="ChEBI" id="CHEBI:49786"/>
        <dbReference type="ChEBI" id="CHEBI:137372"/>
        <dbReference type="ChEBI" id="CHEBI:137373"/>
        <dbReference type="EC" id="4.99.1.12"/>
    </reaction>
</comment>
<feature type="compositionally biased region" description="Basic and acidic residues" evidence="3">
    <location>
        <begin position="101"/>
        <end position="130"/>
    </location>
</feature>
<dbReference type="Gene3D" id="3.30.70.1380">
    <property type="entry name" value="Transcriptional regulatory protein pf0864 domain like"/>
    <property type="match status" value="1"/>
</dbReference>
<dbReference type="HAMAP" id="MF_01074">
    <property type="entry name" value="LarC"/>
    <property type="match status" value="1"/>
</dbReference>
<evidence type="ECO:0000256" key="3">
    <source>
        <dbReference type="SAM" id="MobiDB-lite"/>
    </source>
</evidence>
<accession>A0A839JZM5</accession>
<dbReference type="EMBL" id="JACEGA010000001">
    <property type="protein sequence ID" value="MBB2182834.1"/>
    <property type="molecule type" value="Genomic_DNA"/>
</dbReference>
<comment type="similarity">
    <text evidence="2">Belongs to the LarC family.</text>
</comment>
<dbReference type="NCBIfam" id="TIGR00299">
    <property type="entry name" value="nickel pincer cofactor biosynthesis protein LarC"/>
    <property type="match status" value="1"/>
</dbReference>
<dbReference type="AlphaFoldDB" id="A0A839JZM5"/>
<dbReference type="GO" id="GO:0016151">
    <property type="term" value="F:nickel cation binding"/>
    <property type="evidence" value="ECO:0007669"/>
    <property type="project" value="UniProtKB-UniRule"/>
</dbReference>
<dbReference type="RefSeq" id="WP_228352523.1">
    <property type="nucleotide sequence ID" value="NZ_JACEGA010000001.1"/>
</dbReference>
<dbReference type="InterPro" id="IPR002822">
    <property type="entry name" value="Ni_insertion"/>
</dbReference>
<evidence type="ECO:0000313" key="5">
    <source>
        <dbReference type="Proteomes" id="UP000574276"/>
    </source>
</evidence>
<dbReference type="PANTHER" id="PTHR36566:SF1">
    <property type="entry name" value="PYRIDINIUM-3,5-BISTHIOCARBOXYLIC ACID MONONUCLEOTIDE NICKEL INSERTION PROTEIN"/>
    <property type="match status" value="1"/>
</dbReference>
<organism evidence="4 5">
    <name type="scientific">Variimorphobacter saccharofermentans</name>
    <dbReference type="NCBI Taxonomy" id="2755051"/>
    <lineage>
        <taxon>Bacteria</taxon>
        <taxon>Bacillati</taxon>
        <taxon>Bacillota</taxon>
        <taxon>Clostridia</taxon>
        <taxon>Lachnospirales</taxon>
        <taxon>Lachnospiraceae</taxon>
        <taxon>Variimorphobacter</taxon>
    </lineage>
</organism>